<reference evidence="6 7" key="1">
    <citation type="submission" date="2019-09" db="EMBL/GenBank/DDBJ databases">
        <title>In-depth cultivation of the pig gut microbiome towards novel bacterial diversity and tailored functional studies.</title>
        <authorList>
            <person name="Wylensek D."/>
            <person name="Hitch T.C.A."/>
            <person name="Clavel T."/>
        </authorList>
    </citation>
    <scope>NUCLEOTIDE SEQUENCE [LARGE SCALE GENOMIC DNA]</scope>
    <source>
        <strain evidence="6 7">PG-178-WT-4</strain>
    </source>
</reference>
<keyword evidence="5" id="KW-0812">Transmembrane</keyword>
<dbReference type="Proteomes" id="UP000477488">
    <property type="component" value="Unassembled WGS sequence"/>
</dbReference>
<evidence type="ECO:0000256" key="2">
    <source>
        <dbReference type="ARBA" id="ARBA00023043"/>
    </source>
</evidence>
<dbReference type="SUPFAM" id="SSF48403">
    <property type="entry name" value="Ankyrin repeat"/>
    <property type="match status" value="1"/>
</dbReference>
<keyword evidence="5" id="KW-0472">Membrane</keyword>
<name>A0A6L5XLX7_9BACT</name>
<comment type="caution">
    <text evidence="6">The sequence shown here is derived from an EMBL/GenBank/DDBJ whole genome shotgun (WGS) entry which is preliminary data.</text>
</comment>
<evidence type="ECO:0000256" key="4">
    <source>
        <dbReference type="SAM" id="MobiDB-lite"/>
    </source>
</evidence>
<dbReference type="PROSITE" id="PS50297">
    <property type="entry name" value="ANK_REP_REGION"/>
    <property type="match status" value="1"/>
</dbReference>
<evidence type="ECO:0000313" key="7">
    <source>
        <dbReference type="Proteomes" id="UP000477488"/>
    </source>
</evidence>
<keyword evidence="2 3" id="KW-0040">ANK repeat</keyword>
<keyword evidence="1" id="KW-0677">Repeat</keyword>
<keyword evidence="7" id="KW-1185">Reference proteome</keyword>
<organism evidence="6 7">
    <name type="scientific">Desulfovibrio porci</name>
    <dbReference type="NCBI Taxonomy" id="2605782"/>
    <lineage>
        <taxon>Bacteria</taxon>
        <taxon>Pseudomonadati</taxon>
        <taxon>Thermodesulfobacteriota</taxon>
        <taxon>Desulfovibrionia</taxon>
        <taxon>Desulfovibrionales</taxon>
        <taxon>Desulfovibrionaceae</taxon>
        <taxon>Desulfovibrio</taxon>
    </lineage>
</organism>
<dbReference type="EMBL" id="VUMH01000008">
    <property type="protein sequence ID" value="MSS28182.1"/>
    <property type="molecule type" value="Genomic_DNA"/>
</dbReference>
<dbReference type="InterPro" id="IPR002110">
    <property type="entry name" value="Ankyrin_rpt"/>
</dbReference>
<evidence type="ECO:0000256" key="1">
    <source>
        <dbReference type="ARBA" id="ARBA00022737"/>
    </source>
</evidence>
<dbReference type="Pfam" id="PF12796">
    <property type="entry name" value="Ank_2"/>
    <property type="match status" value="1"/>
</dbReference>
<proteinExistence type="predicted"/>
<dbReference type="SMART" id="SM00248">
    <property type="entry name" value="ANK"/>
    <property type="match status" value="3"/>
</dbReference>
<evidence type="ECO:0000256" key="3">
    <source>
        <dbReference type="PROSITE-ProRule" id="PRU00023"/>
    </source>
</evidence>
<accession>A0A6L5XLX7</accession>
<dbReference type="Gene3D" id="1.25.40.20">
    <property type="entry name" value="Ankyrin repeat-containing domain"/>
    <property type="match status" value="1"/>
</dbReference>
<feature type="transmembrane region" description="Helical" evidence="5">
    <location>
        <begin position="44"/>
        <end position="64"/>
    </location>
</feature>
<evidence type="ECO:0000256" key="5">
    <source>
        <dbReference type="SAM" id="Phobius"/>
    </source>
</evidence>
<dbReference type="PANTHER" id="PTHR24198">
    <property type="entry name" value="ANKYRIN REPEAT AND PROTEIN KINASE DOMAIN-CONTAINING PROTEIN"/>
    <property type="match status" value="1"/>
</dbReference>
<gene>
    <name evidence="6" type="ORF">FYJ44_09075</name>
</gene>
<dbReference type="PROSITE" id="PS50088">
    <property type="entry name" value="ANK_REPEAT"/>
    <property type="match status" value="2"/>
</dbReference>
<dbReference type="PANTHER" id="PTHR24198:SF165">
    <property type="entry name" value="ANKYRIN REPEAT-CONTAINING PROTEIN-RELATED"/>
    <property type="match status" value="1"/>
</dbReference>
<evidence type="ECO:0000313" key="6">
    <source>
        <dbReference type="EMBL" id="MSS28182.1"/>
    </source>
</evidence>
<dbReference type="AlphaFoldDB" id="A0A6L5XLX7"/>
<feature type="repeat" description="ANK" evidence="3">
    <location>
        <begin position="259"/>
        <end position="292"/>
    </location>
</feature>
<keyword evidence="5" id="KW-1133">Transmembrane helix</keyword>
<dbReference type="InterPro" id="IPR036770">
    <property type="entry name" value="Ankyrin_rpt-contain_sf"/>
</dbReference>
<feature type="region of interest" description="Disordered" evidence="4">
    <location>
        <begin position="325"/>
        <end position="353"/>
    </location>
</feature>
<protein>
    <submittedName>
        <fullName evidence="6">Uncharacterized protein</fullName>
    </submittedName>
</protein>
<feature type="repeat" description="ANK" evidence="3">
    <location>
        <begin position="222"/>
        <end position="255"/>
    </location>
</feature>
<sequence length="529" mass="57826">MVPRPKPYGCTAWILPCLSPSRSVPYLNKQPTDHMGGSLMSIRLFPYCFVLLLAAFAPGVPGIAAATTEFLVLNDYAQAWADKQEWVYEGMQESDEPVPHREGDAWNQEDSSGLTVLDYALLGASAQELGAVQSMVQLGARPGTGKAEAYLGPTLNLARLAVRKAPLEEWRSTINFGGTNKILPNGFTPLLWAAVFQPDASVLHALIKGGADPKKGLPEEAGGQNILHIVAEQGWDPQAVHILIDAGLDVDAVTNPQMMGETPFMVAVRRNQNPQVIKALLERGADTEVRDSQGQRAWEGLWPEREAWLKDAGLGWLWDNAARQKRAKRERSGGQAAPGIAPPNPASTSVEGQTQNALMDTNAPGIQAPLVSNAMPYESMSVQALITDSDRMGTNVRDAPSGKIIATIPFPVNNELPDDEKLTRRVVTLLEERKGWFKVLYYGDKQGWMHKSVLGAYACATEDGDARLKANPDYNAPKVAILPTDTPLRLLSVRGAWLKVSCTTKTGRNVSGWLPPECVWANPYRHEWR</sequence>